<proteinExistence type="inferred from homology"/>
<evidence type="ECO:0000256" key="1">
    <source>
        <dbReference type="ARBA" id="ARBA00006141"/>
    </source>
</evidence>
<dbReference type="SUPFAM" id="SSF48445">
    <property type="entry name" value="14-3-3 protein"/>
    <property type="match status" value="1"/>
</dbReference>
<dbReference type="InterPro" id="IPR023410">
    <property type="entry name" value="14-3-3_domain"/>
</dbReference>
<dbReference type="AlphaFoldDB" id="A0A8K0AC25"/>
<feature type="domain" description="14-3-3" evidence="3">
    <location>
        <begin position="106"/>
        <end position="345"/>
    </location>
</feature>
<dbReference type="EMBL" id="OV696693">
    <property type="protein sequence ID" value="CAH1271212.1"/>
    <property type="molecule type" value="Genomic_DNA"/>
</dbReference>
<dbReference type="CDD" id="cd08774">
    <property type="entry name" value="14-3-3"/>
    <property type="match status" value="1"/>
</dbReference>
<keyword evidence="2" id="KW-0732">Signal</keyword>
<keyword evidence="5" id="KW-1185">Reference proteome</keyword>
<protein>
    <submittedName>
        <fullName evidence="4">YWHAZ protein</fullName>
    </submittedName>
</protein>
<evidence type="ECO:0000256" key="2">
    <source>
        <dbReference type="SAM" id="SignalP"/>
    </source>
</evidence>
<dbReference type="Pfam" id="PF00244">
    <property type="entry name" value="14-3-3"/>
    <property type="match status" value="1"/>
</dbReference>
<comment type="similarity">
    <text evidence="1">Belongs to the 14-3-3 family.</text>
</comment>
<feature type="signal peptide" evidence="2">
    <location>
        <begin position="1"/>
        <end position="24"/>
    </location>
</feature>
<dbReference type="PRINTS" id="PR00305">
    <property type="entry name" value="1433ZETA"/>
</dbReference>
<dbReference type="SMART" id="SM00101">
    <property type="entry name" value="14_3_3"/>
    <property type="match status" value="1"/>
</dbReference>
<evidence type="ECO:0000313" key="5">
    <source>
        <dbReference type="Proteomes" id="UP000838412"/>
    </source>
</evidence>
<accession>A0A8K0AC25</accession>
<gene>
    <name evidence="4" type="primary">YWHAZ</name>
    <name evidence="4" type="ORF">BLAG_LOCUS23305</name>
</gene>
<dbReference type="PANTHER" id="PTHR18860">
    <property type="entry name" value="14-3-3 PROTEIN"/>
    <property type="match status" value="1"/>
</dbReference>
<feature type="chain" id="PRO_5035424531" evidence="2">
    <location>
        <begin position="25"/>
        <end position="345"/>
    </location>
</feature>
<dbReference type="PROSITE" id="PS00796">
    <property type="entry name" value="1433_1"/>
    <property type="match status" value="1"/>
</dbReference>
<dbReference type="InterPro" id="IPR000308">
    <property type="entry name" value="14-3-3"/>
</dbReference>
<name>A0A8K0AC25_BRALA</name>
<evidence type="ECO:0000313" key="4">
    <source>
        <dbReference type="EMBL" id="CAH1271212.1"/>
    </source>
</evidence>
<dbReference type="OrthoDB" id="10260625at2759"/>
<dbReference type="Proteomes" id="UP000838412">
    <property type="component" value="Chromosome 8"/>
</dbReference>
<dbReference type="InterPro" id="IPR023409">
    <property type="entry name" value="14-3-3_CS"/>
</dbReference>
<dbReference type="Gene3D" id="1.20.190.20">
    <property type="entry name" value="14-3-3 domain"/>
    <property type="match status" value="1"/>
</dbReference>
<sequence>MRLFVGTLLVTMLVVAMLIDDSEGYNRGRRRRRNKRSMEDVADEELVEIMQEARSLLEELKDLDDLDDMAAERAPMESRGAGYEDNVVYRRNTEDKTMAGSADEKRRTLLQRAKVAEQAEMYEDMVKCMKELVEMGGKLSTEERNLLSVAYKNVVGSRRSAWRVVTSLDQKKADEGVDESDSARQAVKWMREKVVTDLKKLCGDVLTLIDKFVLPTVENQENEVFYNKMKGDYYRYLAEISEGSEREDMVTKAKESYEKAYAKATTSLTPTNPIRLGLALNWSVFHYEIRKDPKEACRVAKEAFDAAISDIDQLKEDSYKDSTLIMQLIRDNLTLWTSEQDQGKN</sequence>
<dbReference type="InterPro" id="IPR036815">
    <property type="entry name" value="14-3-3_dom_sf"/>
</dbReference>
<reference evidence="4" key="1">
    <citation type="submission" date="2022-01" db="EMBL/GenBank/DDBJ databases">
        <authorList>
            <person name="Braso-Vives M."/>
        </authorList>
    </citation>
    <scope>NUCLEOTIDE SEQUENCE</scope>
</reference>
<organism evidence="4 5">
    <name type="scientific">Branchiostoma lanceolatum</name>
    <name type="common">Common lancelet</name>
    <name type="synonym">Amphioxus lanceolatum</name>
    <dbReference type="NCBI Taxonomy" id="7740"/>
    <lineage>
        <taxon>Eukaryota</taxon>
        <taxon>Metazoa</taxon>
        <taxon>Chordata</taxon>
        <taxon>Cephalochordata</taxon>
        <taxon>Leptocardii</taxon>
        <taxon>Amphioxiformes</taxon>
        <taxon>Branchiostomatidae</taxon>
        <taxon>Branchiostoma</taxon>
    </lineage>
</organism>
<evidence type="ECO:0000259" key="3">
    <source>
        <dbReference type="SMART" id="SM00101"/>
    </source>
</evidence>